<dbReference type="RefSeq" id="WP_058929939.1">
    <property type="nucleotide sequence ID" value="NZ_CP013747.1"/>
</dbReference>
<dbReference type="PANTHER" id="PTHR43708">
    <property type="entry name" value="CONSERVED EXPRESSED OXIDOREDUCTASE (EUROFUNG)"/>
    <property type="match status" value="1"/>
</dbReference>
<name>A0A0U3P956_9MICC</name>
<dbReference type="Pfam" id="PF01408">
    <property type="entry name" value="GFO_IDH_MocA"/>
    <property type="match status" value="1"/>
</dbReference>
<dbReference type="SUPFAM" id="SSF55347">
    <property type="entry name" value="Glyceraldehyde-3-phosphate dehydrogenase-like, C-terminal domain"/>
    <property type="match status" value="1"/>
</dbReference>
<dbReference type="Proteomes" id="UP000065151">
    <property type="component" value="Chromosome"/>
</dbReference>
<comment type="similarity">
    <text evidence="1">Belongs to the Gfo/Idh/MocA family.</text>
</comment>
<feature type="domain" description="Gfo/Idh/MocA-like oxidoreductase N-terminal" evidence="3">
    <location>
        <begin position="1"/>
        <end position="120"/>
    </location>
</feature>
<dbReference type="EMBL" id="CP013747">
    <property type="protein sequence ID" value="ALV40771.1"/>
    <property type="molecule type" value="Genomic_DNA"/>
</dbReference>
<evidence type="ECO:0000259" key="4">
    <source>
        <dbReference type="Pfam" id="PF02894"/>
    </source>
</evidence>
<dbReference type="PANTHER" id="PTHR43708:SF5">
    <property type="entry name" value="CONSERVED EXPRESSED OXIDOREDUCTASE (EUROFUNG)-RELATED"/>
    <property type="match status" value="1"/>
</dbReference>
<evidence type="ECO:0000313" key="6">
    <source>
        <dbReference type="Proteomes" id="UP000065151"/>
    </source>
</evidence>
<gene>
    <name evidence="5" type="ORF">AU252_05980</name>
</gene>
<reference evidence="5 6" key="1">
    <citation type="submission" date="2015-12" db="EMBL/GenBank/DDBJ databases">
        <authorList>
            <person name="Shamseldin A."/>
            <person name="Moawad H."/>
            <person name="Abd El-Rahim W.M."/>
            <person name="Sadowsky M.J."/>
        </authorList>
    </citation>
    <scope>NUCLEOTIDE SEQUENCE [LARGE SCALE GENOMIC DNA]</scope>
    <source>
        <strain evidence="5 6">Ar51</strain>
    </source>
</reference>
<dbReference type="GO" id="GO:0000166">
    <property type="term" value="F:nucleotide binding"/>
    <property type="evidence" value="ECO:0007669"/>
    <property type="project" value="InterPro"/>
</dbReference>
<dbReference type="KEGG" id="psul:AU252_05980"/>
<dbReference type="Gene3D" id="3.30.360.10">
    <property type="entry name" value="Dihydrodipicolinate Reductase, domain 2"/>
    <property type="match status" value="1"/>
</dbReference>
<dbReference type="Pfam" id="PF02894">
    <property type="entry name" value="GFO_IDH_MocA_C"/>
    <property type="match status" value="1"/>
</dbReference>
<dbReference type="InterPro" id="IPR051317">
    <property type="entry name" value="Gfo/Idh/MocA_oxidoreduct"/>
</dbReference>
<keyword evidence="2" id="KW-0560">Oxidoreductase</keyword>
<evidence type="ECO:0000259" key="3">
    <source>
        <dbReference type="Pfam" id="PF01408"/>
    </source>
</evidence>
<dbReference type="AlphaFoldDB" id="A0A0U3P956"/>
<evidence type="ECO:0000256" key="2">
    <source>
        <dbReference type="ARBA" id="ARBA00023002"/>
    </source>
</evidence>
<dbReference type="STRING" id="121292.AU252_05980"/>
<proteinExistence type="inferred from homology"/>
<accession>A0A0U3P956</accession>
<protein>
    <submittedName>
        <fullName evidence="5">Dehydrogenase</fullName>
    </submittedName>
</protein>
<evidence type="ECO:0000256" key="1">
    <source>
        <dbReference type="ARBA" id="ARBA00010928"/>
    </source>
</evidence>
<dbReference type="InterPro" id="IPR036291">
    <property type="entry name" value="NAD(P)-bd_dom_sf"/>
</dbReference>
<dbReference type="InterPro" id="IPR004104">
    <property type="entry name" value="Gfo/Idh/MocA-like_OxRdtase_C"/>
</dbReference>
<sequence>MRIGIVGYGAGGRYFHAPFIEAAEGVELVGIVARSEAKRAQAEADFPGLPVYGSLAELLDAGVDAVTITTPPHTRRDLVMEAITAGVHVVADKPFAPNAEAARELAEAASRAGVVLNVYHNRRRDADILTFANVLASGELGETWRVHSTMDQDNADSLELGASGGLLRDLGSHLVDQMLWLLGPASHVHATLDWTDRFGERTDCGFVVTMTHSSGTVSTVSASKLNHSTTRELRAYGSRGSYIASGADVQANALMSGRRPVEEPATWGIDADENWGTLATKDGREAIASAQGNYAGFYTGFARAVRGDGPEPVPATEGIRTLEVLDAARRSALENAVIAL</sequence>
<dbReference type="InterPro" id="IPR000683">
    <property type="entry name" value="Gfo/Idh/MocA-like_OxRdtase_N"/>
</dbReference>
<dbReference type="Gene3D" id="3.40.50.720">
    <property type="entry name" value="NAD(P)-binding Rossmann-like Domain"/>
    <property type="match status" value="1"/>
</dbReference>
<dbReference type="GO" id="GO:0016491">
    <property type="term" value="F:oxidoreductase activity"/>
    <property type="evidence" value="ECO:0007669"/>
    <property type="project" value="UniProtKB-KW"/>
</dbReference>
<evidence type="ECO:0000313" key="5">
    <source>
        <dbReference type="EMBL" id="ALV40771.1"/>
    </source>
</evidence>
<dbReference type="SUPFAM" id="SSF51735">
    <property type="entry name" value="NAD(P)-binding Rossmann-fold domains"/>
    <property type="match status" value="1"/>
</dbReference>
<organism evidence="5">
    <name type="scientific">Pseudarthrobacter sulfonivorans</name>
    <dbReference type="NCBI Taxonomy" id="121292"/>
    <lineage>
        <taxon>Bacteria</taxon>
        <taxon>Bacillati</taxon>
        <taxon>Actinomycetota</taxon>
        <taxon>Actinomycetes</taxon>
        <taxon>Micrococcales</taxon>
        <taxon>Micrococcaceae</taxon>
        <taxon>Pseudarthrobacter</taxon>
    </lineage>
</organism>
<feature type="domain" description="Gfo/Idh/MocA-like oxidoreductase C-terminal" evidence="4">
    <location>
        <begin position="161"/>
        <end position="339"/>
    </location>
</feature>